<accession>A0A7J9GS95</accession>
<name>A0A7J9GS95_9ROSI</name>
<dbReference type="AlphaFoldDB" id="A0A7J9GS95"/>
<reference evidence="1 2" key="1">
    <citation type="journal article" date="2019" name="Genome Biol. Evol.">
        <title>Insights into the evolution of the New World diploid cottons (Gossypium, subgenus Houzingenia) based on genome sequencing.</title>
        <authorList>
            <person name="Grover C.E."/>
            <person name="Arick M.A. 2nd"/>
            <person name="Thrash A."/>
            <person name="Conover J.L."/>
            <person name="Sanders W.S."/>
            <person name="Peterson D.G."/>
            <person name="Frelichowski J.E."/>
            <person name="Scheffler J.A."/>
            <person name="Scheffler B.E."/>
            <person name="Wendel J.F."/>
        </authorList>
    </citation>
    <scope>NUCLEOTIDE SEQUENCE [LARGE SCALE GENOMIC DNA]</scope>
    <source>
        <strain evidence="1">0</strain>
        <tissue evidence="1">Leaf</tissue>
    </source>
</reference>
<dbReference type="OrthoDB" id="1743856at2759"/>
<evidence type="ECO:0000313" key="1">
    <source>
        <dbReference type="EMBL" id="MBA0800446.1"/>
    </source>
</evidence>
<dbReference type="EMBL" id="JABFAD010000006">
    <property type="protein sequence ID" value="MBA0800446.1"/>
    <property type="molecule type" value="Genomic_DNA"/>
</dbReference>
<gene>
    <name evidence="1" type="ORF">Gohar_010876</name>
</gene>
<proteinExistence type="predicted"/>
<protein>
    <submittedName>
        <fullName evidence="1">Uncharacterized protein</fullName>
    </submittedName>
</protein>
<organism evidence="1 2">
    <name type="scientific">Gossypium harknessii</name>
    <dbReference type="NCBI Taxonomy" id="34285"/>
    <lineage>
        <taxon>Eukaryota</taxon>
        <taxon>Viridiplantae</taxon>
        <taxon>Streptophyta</taxon>
        <taxon>Embryophyta</taxon>
        <taxon>Tracheophyta</taxon>
        <taxon>Spermatophyta</taxon>
        <taxon>Magnoliopsida</taxon>
        <taxon>eudicotyledons</taxon>
        <taxon>Gunneridae</taxon>
        <taxon>Pentapetalae</taxon>
        <taxon>rosids</taxon>
        <taxon>malvids</taxon>
        <taxon>Malvales</taxon>
        <taxon>Malvaceae</taxon>
        <taxon>Malvoideae</taxon>
        <taxon>Gossypium</taxon>
    </lineage>
</organism>
<comment type="caution">
    <text evidence="1">The sequence shown here is derived from an EMBL/GenBank/DDBJ whole genome shotgun (WGS) entry which is preliminary data.</text>
</comment>
<evidence type="ECO:0000313" key="2">
    <source>
        <dbReference type="Proteomes" id="UP000593560"/>
    </source>
</evidence>
<keyword evidence="2" id="KW-1185">Reference proteome</keyword>
<sequence length="102" mass="11513">MQWKENVIKEEFSNDEADGILKIPLMKLDIEDKLVWNGNNNGIYSVGSECPIAKSVMMKSDMPERVRNGEVSSGVDWIELAPRDLKKGLRSVFISLVVTMDI</sequence>
<dbReference type="Proteomes" id="UP000593560">
    <property type="component" value="Unassembled WGS sequence"/>
</dbReference>